<dbReference type="GO" id="GO:0009277">
    <property type="term" value="C:fungal-type cell wall"/>
    <property type="evidence" value="ECO:0007669"/>
    <property type="project" value="TreeGrafter"/>
</dbReference>
<dbReference type="PROSITE" id="PS51762">
    <property type="entry name" value="GH16_2"/>
    <property type="match status" value="1"/>
</dbReference>
<keyword evidence="12" id="KW-0961">Cell wall biogenesis/degradation</keyword>
<dbReference type="InterPro" id="IPR000757">
    <property type="entry name" value="Beta-glucanase-like"/>
</dbReference>
<keyword evidence="11" id="KW-0326">Glycosidase</keyword>
<dbReference type="SUPFAM" id="SSF49899">
    <property type="entry name" value="Concanavalin A-like lectins/glucanases"/>
    <property type="match status" value="1"/>
</dbReference>
<dbReference type="GO" id="GO:0030246">
    <property type="term" value="F:carbohydrate binding"/>
    <property type="evidence" value="ECO:0007669"/>
    <property type="project" value="UniProtKB-KW"/>
</dbReference>
<gene>
    <name evidence="17" type="ORF">GLAREA_00848</name>
</gene>
<dbReference type="InterPro" id="IPR050546">
    <property type="entry name" value="Glycosyl_Hydrlase_16"/>
</dbReference>
<keyword evidence="10" id="KW-0325">Glycoprotein</keyword>
<comment type="subcellular location">
    <subcellularLocation>
        <location evidence="2">Membrane</location>
    </subcellularLocation>
</comment>
<evidence type="ECO:0000256" key="3">
    <source>
        <dbReference type="ARBA" id="ARBA00012729"/>
    </source>
</evidence>
<evidence type="ECO:0000256" key="8">
    <source>
        <dbReference type="ARBA" id="ARBA00023136"/>
    </source>
</evidence>
<dbReference type="CDD" id="cd02183">
    <property type="entry name" value="GH16_fungal_CRH1_transglycosylase"/>
    <property type="match status" value="1"/>
</dbReference>
<evidence type="ECO:0000256" key="10">
    <source>
        <dbReference type="ARBA" id="ARBA00023180"/>
    </source>
</evidence>
<name>S3DTE5_GLAL2</name>
<evidence type="ECO:0000313" key="17">
    <source>
        <dbReference type="EMBL" id="EPE29688.1"/>
    </source>
</evidence>
<dbReference type="Pfam" id="PF00722">
    <property type="entry name" value="Glyco_hydro_16"/>
    <property type="match status" value="1"/>
</dbReference>
<reference evidence="17 18" key="1">
    <citation type="journal article" date="2013" name="BMC Genomics">
        <title>Genomics-driven discovery of the pneumocandin biosynthetic gene cluster in the fungus Glarea lozoyensis.</title>
        <authorList>
            <person name="Chen L."/>
            <person name="Yue Q."/>
            <person name="Zhang X."/>
            <person name="Xiang M."/>
            <person name="Wang C."/>
            <person name="Li S."/>
            <person name="Che Y."/>
            <person name="Ortiz-Lopez F.J."/>
            <person name="Bills G.F."/>
            <person name="Liu X."/>
            <person name="An Z."/>
        </authorList>
    </citation>
    <scope>NUCLEOTIDE SEQUENCE [LARGE SCALE GENOMIC DNA]</scope>
    <source>
        <strain evidence="18">ATCC 20868 / MF5171</strain>
    </source>
</reference>
<feature type="chain" id="PRO_5004520045" description="chitinase" evidence="15">
    <location>
        <begin position="22"/>
        <end position="485"/>
    </location>
</feature>
<keyword evidence="4" id="KW-0328">Glycosyltransferase</keyword>
<protein>
    <recommendedName>
        <fullName evidence="3">chitinase</fullName>
        <ecNumber evidence="3">3.2.1.14</ecNumber>
    </recommendedName>
</protein>
<dbReference type="FunFam" id="2.60.120.200:FF:000152">
    <property type="entry name" value="Cell wall glucanase"/>
    <property type="match status" value="1"/>
</dbReference>
<dbReference type="RefSeq" id="XP_008083797.1">
    <property type="nucleotide sequence ID" value="XM_008085606.1"/>
</dbReference>
<feature type="signal peptide" evidence="15">
    <location>
        <begin position="1"/>
        <end position="21"/>
    </location>
</feature>
<keyword evidence="7" id="KW-0378">Hydrolase</keyword>
<dbReference type="STRING" id="1116229.S3DTE5"/>
<sequence length="485" mass="49682">MFSKSLLTVATAVLSWQPTLAQTFSACNPLYTTGCPANTALGKAINVDFTKGSVESFTASGNPTYDSSGAHFTVAKAGDAPQLTSLFYIMFGKVSITMKSAPGAGIVSTLVLQSDTLDEIDMEWLGADDTEVQTNYFGKGDVTTYNRGAFNPAANNQGQFITYDIEWTQSQITWSVGGKVVRVLTPATADANQYPQSPMQVKFGAWSGGDAATNAPGTISWARGPTDWSKGPFVMTVSSIAVTDYSTGTQYKYGDTSGSWESIQAVGGKVNGNAGGAGTVVSSADVPAITSASPSIPAGLGSNTHTDTAHQTGWPWVGTSTFVTATTVPTAVGLPSGWIITSSGKVVPANSAAVLPTSTSISLVVPSPSPSSALLGAGLETVVGWDDRGFATTRTIASGFATVPVSYNQQGFPITASPAAPATVTPVAQAAQLSCANPPCTQLKALSTAITTTTSTGAGAKPTSAWSNIAVFGIAVFVAAERILQ</sequence>
<organism evidence="17 18">
    <name type="scientific">Glarea lozoyensis (strain ATCC 20868 / MF5171)</name>
    <dbReference type="NCBI Taxonomy" id="1116229"/>
    <lineage>
        <taxon>Eukaryota</taxon>
        <taxon>Fungi</taxon>
        <taxon>Dikarya</taxon>
        <taxon>Ascomycota</taxon>
        <taxon>Pezizomycotina</taxon>
        <taxon>Leotiomycetes</taxon>
        <taxon>Helotiales</taxon>
        <taxon>Helotiaceae</taxon>
        <taxon>Glarea</taxon>
    </lineage>
</organism>
<accession>S3DTE5</accession>
<dbReference type="GO" id="GO:0008843">
    <property type="term" value="F:endochitinase activity"/>
    <property type="evidence" value="ECO:0007669"/>
    <property type="project" value="UniProtKB-EC"/>
</dbReference>
<dbReference type="PANTHER" id="PTHR10963:SF68">
    <property type="entry name" value="GLYCOSIDASE CRH1-RELATED"/>
    <property type="match status" value="1"/>
</dbReference>
<dbReference type="Proteomes" id="UP000016922">
    <property type="component" value="Unassembled WGS sequence"/>
</dbReference>
<keyword evidence="9" id="KW-1015">Disulfide bond</keyword>
<comment type="function">
    <text evidence="14">Dual chitinase/transglycosylase that plays a role in cell wall architecture. Chitinase and transglycosylase activities are coupled. Required for the polysaccharide cross-linking at the septa and the cell wall. More specifically, transfers chitin to 1,6-beta-glucan in the cell wall.</text>
</comment>
<keyword evidence="8" id="KW-0472">Membrane</keyword>
<evidence type="ECO:0000256" key="4">
    <source>
        <dbReference type="ARBA" id="ARBA00022676"/>
    </source>
</evidence>
<evidence type="ECO:0000256" key="15">
    <source>
        <dbReference type="SAM" id="SignalP"/>
    </source>
</evidence>
<dbReference type="OMA" id="WYIMFGR"/>
<evidence type="ECO:0000256" key="5">
    <source>
        <dbReference type="ARBA" id="ARBA00022679"/>
    </source>
</evidence>
<dbReference type="GO" id="GO:0016757">
    <property type="term" value="F:glycosyltransferase activity"/>
    <property type="evidence" value="ECO:0007669"/>
    <property type="project" value="UniProtKB-KW"/>
</dbReference>
<dbReference type="OrthoDB" id="4781at2759"/>
<evidence type="ECO:0000256" key="7">
    <source>
        <dbReference type="ARBA" id="ARBA00022801"/>
    </source>
</evidence>
<dbReference type="PROSITE" id="PS51257">
    <property type="entry name" value="PROKAR_LIPOPROTEIN"/>
    <property type="match status" value="1"/>
</dbReference>
<dbReference type="GeneID" id="19459906"/>
<comment type="similarity">
    <text evidence="13">Belongs to the glycosyl hydrolase 16 family. CRH1 subfamily.</text>
</comment>
<evidence type="ECO:0000256" key="14">
    <source>
        <dbReference type="ARBA" id="ARBA00093308"/>
    </source>
</evidence>
<evidence type="ECO:0000256" key="12">
    <source>
        <dbReference type="ARBA" id="ARBA00023316"/>
    </source>
</evidence>
<evidence type="ECO:0000259" key="16">
    <source>
        <dbReference type="PROSITE" id="PS51762"/>
    </source>
</evidence>
<dbReference type="GO" id="GO:0005975">
    <property type="term" value="P:carbohydrate metabolic process"/>
    <property type="evidence" value="ECO:0007669"/>
    <property type="project" value="InterPro"/>
</dbReference>
<evidence type="ECO:0000256" key="11">
    <source>
        <dbReference type="ARBA" id="ARBA00023295"/>
    </source>
</evidence>
<dbReference type="AlphaFoldDB" id="S3DTE5"/>
<keyword evidence="18" id="KW-1185">Reference proteome</keyword>
<proteinExistence type="inferred from homology"/>
<evidence type="ECO:0000256" key="2">
    <source>
        <dbReference type="ARBA" id="ARBA00004370"/>
    </source>
</evidence>
<comment type="catalytic activity">
    <reaction evidence="1">
        <text>Random endo-hydrolysis of N-acetyl-beta-D-glucosaminide (1-&gt;4)-beta-linkages in chitin and chitodextrins.</text>
        <dbReference type="EC" id="3.2.1.14"/>
    </reaction>
</comment>
<dbReference type="KEGG" id="glz:GLAREA_00848"/>
<evidence type="ECO:0000313" key="18">
    <source>
        <dbReference type="Proteomes" id="UP000016922"/>
    </source>
</evidence>
<dbReference type="InterPro" id="IPR013320">
    <property type="entry name" value="ConA-like_dom_sf"/>
</dbReference>
<dbReference type="EMBL" id="KE145367">
    <property type="protein sequence ID" value="EPE29688.1"/>
    <property type="molecule type" value="Genomic_DNA"/>
</dbReference>
<dbReference type="HOGENOM" id="CLU_027506_2_0_1"/>
<dbReference type="EC" id="3.2.1.14" evidence="3"/>
<keyword evidence="5" id="KW-0808">Transferase</keyword>
<evidence type="ECO:0000256" key="6">
    <source>
        <dbReference type="ARBA" id="ARBA00022729"/>
    </source>
</evidence>
<keyword evidence="6 15" id="KW-0732">Signal</keyword>
<evidence type="ECO:0000256" key="9">
    <source>
        <dbReference type="ARBA" id="ARBA00023157"/>
    </source>
</evidence>
<dbReference type="eggNOG" id="ENOG502QQ71">
    <property type="taxonomic scope" value="Eukaryota"/>
</dbReference>
<evidence type="ECO:0000256" key="13">
    <source>
        <dbReference type="ARBA" id="ARBA00038074"/>
    </source>
</evidence>
<dbReference type="Gene3D" id="2.60.120.200">
    <property type="match status" value="1"/>
</dbReference>
<feature type="domain" description="GH16" evidence="16">
    <location>
        <begin position="12"/>
        <end position="230"/>
    </location>
</feature>
<dbReference type="GO" id="GO:0016020">
    <property type="term" value="C:membrane"/>
    <property type="evidence" value="ECO:0007669"/>
    <property type="project" value="UniProtKB-SubCell"/>
</dbReference>
<keyword evidence="17" id="KW-0430">Lectin</keyword>
<dbReference type="GO" id="GO:0031505">
    <property type="term" value="P:fungal-type cell wall organization"/>
    <property type="evidence" value="ECO:0007669"/>
    <property type="project" value="TreeGrafter"/>
</dbReference>
<dbReference type="PANTHER" id="PTHR10963">
    <property type="entry name" value="GLYCOSYL HYDROLASE-RELATED"/>
    <property type="match status" value="1"/>
</dbReference>
<evidence type="ECO:0000256" key="1">
    <source>
        <dbReference type="ARBA" id="ARBA00000822"/>
    </source>
</evidence>